<keyword evidence="6" id="KW-1185">Reference proteome</keyword>
<keyword evidence="2" id="KW-0238">DNA-binding</keyword>
<dbReference type="PANTHER" id="PTHR43537:SF5">
    <property type="entry name" value="UXU OPERON TRANSCRIPTIONAL REGULATOR"/>
    <property type="match status" value="1"/>
</dbReference>
<comment type="caution">
    <text evidence="5">The sequence shown here is derived from an EMBL/GenBank/DDBJ whole genome shotgun (WGS) entry which is preliminary data.</text>
</comment>
<evidence type="ECO:0000259" key="4">
    <source>
        <dbReference type="PROSITE" id="PS50949"/>
    </source>
</evidence>
<keyword evidence="1" id="KW-0805">Transcription regulation</keyword>
<dbReference type="Proteomes" id="UP000644588">
    <property type="component" value="Unassembled WGS sequence"/>
</dbReference>
<dbReference type="EMBL" id="JABCQF010000001">
    <property type="protein sequence ID" value="MBF0881620.1"/>
    <property type="molecule type" value="Genomic_DNA"/>
</dbReference>
<dbReference type="Pfam" id="PF07729">
    <property type="entry name" value="FCD"/>
    <property type="match status" value="1"/>
</dbReference>
<dbReference type="SUPFAM" id="SSF46785">
    <property type="entry name" value="Winged helix' DNA-binding domain"/>
    <property type="match status" value="2"/>
</dbReference>
<accession>A0ABR9YJK0</accession>
<sequence length="313" mass="35276">MSRSAGAIDPSDVSATSRLRADLASRILNLLKDQKAEPGHRLVECELCRHFGVSRTPIRGALQLLANAGTVEARANRGYVLLHPVREAPEPPALTEQGEEDRELLVRIARARNSGLLPDECSQQEMVRHLDVTMATLLRVLRQLADLGLVERKPGKGWIFLPAIDSTRAQEESYAFRRVVEPAGLLAPTFELDWQWLERSRAQHQSFRKRRWRDTLAVEFFQMNADFHEQLARCSGNRYLLGAVQGQNRLRSFLNYHWVHGVPRVIASIEEHLAIMDALADGRNDRASQLMLDHLASSSRTFSPMAPSPKIPA</sequence>
<evidence type="ECO:0000313" key="6">
    <source>
        <dbReference type="Proteomes" id="UP000644588"/>
    </source>
</evidence>
<evidence type="ECO:0000256" key="2">
    <source>
        <dbReference type="ARBA" id="ARBA00023125"/>
    </source>
</evidence>
<protein>
    <submittedName>
        <fullName evidence="5">GntR family transcriptional regulator</fullName>
    </submittedName>
</protein>
<proteinExistence type="predicted"/>
<evidence type="ECO:0000256" key="3">
    <source>
        <dbReference type="ARBA" id="ARBA00023163"/>
    </source>
</evidence>
<dbReference type="InterPro" id="IPR036388">
    <property type="entry name" value="WH-like_DNA-bd_sf"/>
</dbReference>
<reference evidence="5" key="1">
    <citation type="submission" date="2020-04" db="EMBL/GenBank/DDBJ databases">
        <authorList>
            <person name="Sombolestani A."/>
        </authorList>
    </citation>
    <scope>NUCLEOTIDE SEQUENCE</scope>
    <source>
        <strain evidence="5">R-71646</strain>
    </source>
</reference>
<organism evidence="5 6">
    <name type="scientific">Gluconobacter potus</name>
    <dbReference type="NCBI Taxonomy" id="2724927"/>
    <lineage>
        <taxon>Bacteria</taxon>
        <taxon>Pseudomonadati</taxon>
        <taxon>Pseudomonadota</taxon>
        <taxon>Alphaproteobacteria</taxon>
        <taxon>Acetobacterales</taxon>
        <taxon>Acetobacteraceae</taxon>
        <taxon>Gluconobacter</taxon>
    </lineage>
</organism>
<feature type="domain" description="HTH gntR-type" evidence="4">
    <location>
        <begin position="17"/>
        <end position="84"/>
    </location>
</feature>
<dbReference type="RefSeq" id="WP_194263729.1">
    <property type="nucleotide sequence ID" value="NZ_JABCQF010000001.1"/>
</dbReference>
<dbReference type="SMART" id="SM00895">
    <property type="entry name" value="FCD"/>
    <property type="match status" value="1"/>
</dbReference>
<dbReference type="Pfam" id="PF00392">
    <property type="entry name" value="GntR"/>
    <property type="match status" value="1"/>
</dbReference>
<keyword evidence="3" id="KW-0804">Transcription</keyword>
<dbReference type="Gene3D" id="1.10.10.10">
    <property type="entry name" value="Winged helix-like DNA-binding domain superfamily/Winged helix DNA-binding domain"/>
    <property type="match status" value="2"/>
</dbReference>
<evidence type="ECO:0000256" key="1">
    <source>
        <dbReference type="ARBA" id="ARBA00023015"/>
    </source>
</evidence>
<dbReference type="Gene3D" id="1.20.120.530">
    <property type="entry name" value="GntR ligand-binding domain-like"/>
    <property type="match status" value="1"/>
</dbReference>
<dbReference type="SUPFAM" id="SSF48008">
    <property type="entry name" value="GntR ligand-binding domain-like"/>
    <property type="match status" value="1"/>
</dbReference>
<dbReference type="PANTHER" id="PTHR43537">
    <property type="entry name" value="TRANSCRIPTIONAL REGULATOR, GNTR FAMILY"/>
    <property type="match status" value="1"/>
</dbReference>
<dbReference type="InterPro" id="IPR011711">
    <property type="entry name" value="GntR_C"/>
</dbReference>
<dbReference type="InterPro" id="IPR036390">
    <property type="entry name" value="WH_DNA-bd_sf"/>
</dbReference>
<dbReference type="InterPro" id="IPR000524">
    <property type="entry name" value="Tscrpt_reg_HTH_GntR"/>
</dbReference>
<evidence type="ECO:0000313" key="5">
    <source>
        <dbReference type="EMBL" id="MBF0881620.1"/>
    </source>
</evidence>
<dbReference type="PROSITE" id="PS50949">
    <property type="entry name" value="HTH_GNTR"/>
    <property type="match status" value="1"/>
</dbReference>
<gene>
    <name evidence="5" type="ORF">HKD31_02505</name>
</gene>
<reference evidence="5" key="2">
    <citation type="submission" date="2020-11" db="EMBL/GenBank/DDBJ databases">
        <title>Description of novel Gluconobacter species.</title>
        <authorList>
            <person name="Cleenwerck I."/>
            <person name="Cnockaert M."/>
            <person name="Borremans W."/>
            <person name="Wieme A.D."/>
            <person name="De Vuyst L."/>
            <person name="Vandamme P."/>
        </authorList>
    </citation>
    <scope>NUCLEOTIDE SEQUENCE</scope>
    <source>
        <strain evidence="5">R-71646</strain>
    </source>
</reference>
<name>A0ABR9YJK0_9PROT</name>
<dbReference type="SMART" id="SM00345">
    <property type="entry name" value="HTH_GNTR"/>
    <property type="match status" value="2"/>
</dbReference>
<dbReference type="InterPro" id="IPR008920">
    <property type="entry name" value="TF_FadR/GntR_C"/>
</dbReference>